<evidence type="ECO:0000256" key="2">
    <source>
        <dbReference type="ARBA" id="ARBA00023002"/>
    </source>
</evidence>
<name>A8LP73_DINSH</name>
<dbReference type="SUPFAM" id="SSF52833">
    <property type="entry name" value="Thioredoxin-like"/>
    <property type="match status" value="1"/>
</dbReference>
<keyword evidence="7" id="KW-1185">Reference proteome</keyword>
<dbReference type="CDD" id="cd03023">
    <property type="entry name" value="DsbA_Com1_like"/>
    <property type="match status" value="1"/>
</dbReference>
<dbReference type="Pfam" id="PF01323">
    <property type="entry name" value="DSBA"/>
    <property type="match status" value="1"/>
</dbReference>
<dbReference type="eggNOG" id="COG1651">
    <property type="taxonomic scope" value="Bacteria"/>
</dbReference>
<dbReference type="PANTHER" id="PTHR13887">
    <property type="entry name" value="GLUTATHIONE S-TRANSFERASE KAPPA"/>
    <property type="match status" value="1"/>
</dbReference>
<keyword evidence="1" id="KW-0732">Signal</keyword>
<gene>
    <name evidence="6" type="primary">dsbA2</name>
    <name evidence="6" type="ordered locus">Dshi_3405</name>
</gene>
<dbReference type="EMBL" id="CP000830">
    <property type="protein sequence ID" value="ABV95138.1"/>
    <property type="molecule type" value="Genomic_DNA"/>
</dbReference>
<evidence type="ECO:0000256" key="3">
    <source>
        <dbReference type="ARBA" id="ARBA00023157"/>
    </source>
</evidence>
<evidence type="ECO:0000313" key="7">
    <source>
        <dbReference type="Proteomes" id="UP000006833"/>
    </source>
</evidence>
<accession>A8LP73</accession>
<dbReference type="Proteomes" id="UP000006833">
    <property type="component" value="Chromosome"/>
</dbReference>
<feature type="domain" description="Thioredoxin" evidence="5">
    <location>
        <begin position="35"/>
        <end position="251"/>
    </location>
</feature>
<keyword evidence="4" id="KW-0676">Redox-active center</keyword>
<sequence length="253" mass="27464">MKGPATWSELETEMKHWVYVAAIGASLASPVAAQELSEERIKELALEAILENPQIVMDAVAILREREAEAQVASAAETLANQRDLLERDENAPVLGNPDGDVTVIEFFDYNCPYCRRAKPTIEGLIAADPNVRVVFREFPILGDDSVLAARAALAARAQGMYEEFHWALMALSGRINEAQIMQTADDLGLDVAQLEADMQSDAVTMHIETSLSLAQSLGISGTPSFVVGETILPGLVDQARLEELVAQERSDG</sequence>
<protein>
    <submittedName>
        <fullName evidence="6">Thiol:disulfide interchange protein DsbA</fullName>
    </submittedName>
</protein>
<dbReference type="PROSITE" id="PS51352">
    <property type="entry name" value="THIOREDOXIN_2"/>
    <property type="match status" value="1"/>
</dbReference>
<organism evidence="6 7">
    <name type="scientific">Dinoroseobacter shibae (strain DSM 16493 / NCIMB 14021 / DFL 12)</name>
    <dbReference type="NCBI Taxonomy" id="398580"/>
    <lineage>
        <taxon>Bacteria</taxon>
        <taxon>Pseudomonadati</taxon>
        <taxon>Pseudomonadota</taxon>
        <taxon>Alphaproteobacteria</taxon>
        <taxon>Rhodobacterales</taxon>
        <taxon>Roseobacteraceae</taxon>
        <taxon>Dinoroseobacter</taxon>
    </lineage>
</organism>
<reference evidence="7" key="1">
    <citation type="journal article" date="2010" name="ISME J.">
        <title>The complete genome sequence of the algal symbiont Dinoroseobacter shibae: a hitchhiker's guide to life in the sea.</title>
        <authorList>
            <person name="Wagner-Dobler I."/>
            <person name="Ballhausen B."/>
            <person name="Berger M."/>
            <person name="Brinkhoff T."/>
            <person name="Buchholz I."/>
            <person name="Bunk B."/>
            <person name="Cypionka H."/>
            <person name="Daniel R."/>
            <person name="Drepper T."/>
            <person name="Gerdts G."/>
            <person name="Hahnke S."/>
            <person name="Han C."/>
            <person name="Jahn D."/>
            <person name="Kalhoefer D."/>
            <person name="Kiss H."/>
            <person name="Klenk H.P."/>
            <person name="Kyrpides N."/>
            <person name="Liebl W."/>
            <person name="Liesegang H."/>
            <person name="Meincke L."/>
            <person name="Pati A."/>
            <person name="Petersen J."/>
            <person name="Piekarski T."/>
            <person name="Pommerenke C."/>
            <person name="Pradella S."/>
            <person name="Pukall R."/>
            <person name="Rabus R."/>
            <person name="Stackebrandt E."/>
            <person name="Thole S."/>
            <person name="Thompson L."/>
            <person name="Tielen P."/>
            <person name="Tomasch J."/>
            <person name="von Jan M."/>
            <person name="Wanphrut N."/>
            <person name="Wichels A."/>
            <person name="Zech H."/>
            <person name="Simon M."/>
        </authorList>
    </citation>
    <scope>NUCLEOTIDE SEQUENCE [LARGE SCALE GENOMIC DNA]</scope>
    <source>
        <strain evidence="7">DSM 16493 / NCIMB 14021 / DFL 12</strain>
    </source>
</reference>
<proteinExistence type="predicted"/>
<dbReference type="InterPro" id="IPR001853">
    <property type="entry name" value="DSBA-like_thioredoxin_dom"/>
</dbReference>
<evidence type="ECO:0000256" key="1">
    <source>
        <dbReference type="ARBA" id="ARBA00022729"/>
    </source>
</evidence>
<dbReference type="GO" id="GO:0016491">
    <property type="term" value="F:oxidoreductase activity"/>
    <property type="evidence" value="ECO:0007669"/>
    <property type="project" value="UniProtKB-KW"/>
</dbReference>
<keyword evidence="3" id="KW-1015">Disulfide bond</keyword>
<evidence type="ECO:0000259" key="5">
    <source>
        <dbReference type="PROSITE" id="PS51352"/>
    </source>
</evidence>
<dbReference type="InterPro" id="IPR013766">
    <property type="entry name" value="Thioredoxin_domain"/>
</dbReference>
<dbReference type="HOGENOM" id="CLU_000288_47_4_5"/>
<evidence type="ECO:0000256" key="4">
    <source>
        <dbReference type="ARBA" id="ARBA00023284"/>
    </source>
</evidence>
<dbReference type="Gene3D" id="3.40.30.10">
    <property type="entry name" value="Glutaredoxin"/>
    <property type="match status" value="1"/>
</dbReference>
<keyword evidence="2" id="KW-0560">Oxidoreductase</keyword>
<dbReference type="AlphaFoldDB" id="A8LP73"/>
<dbReference type="KEGG" id="dsh:Dshi_3405"/>
<dbReference type="PANTHER" id="PTHR13887:SF14">
    <property type="entry name" value="DISULFIDE BOND FORMATION PROTEIN D"/>
    <property type="match status" value="1"/>
</dbReference>
<dbReference type="STRING" id="398580.Dshi_3405"/>
<evidence type="ECO:0000313" key="6">
    <source>
        <dbReference type="EMBL" id="ABV95138.1"/>
    </source>
</evidence>
<dbReference type="InterPro" id="IPR036249">
    <property type="entry name" value="Thioredoxin-like_sf"/>
</dbReference>